<dbReference type="Proteomes" id="UP000241462">
    <property type="component" value="Unassembled WGS sequence"/>
</dbReference>
<proteinExistence type="predicted"/>
<feature type="signal peptide" evidence="1">
    <location>
        <begin position="1"/>
        <end position="31"/>
    </location>
</feature>
<dbReference type="InParanoid" id="A0A2T3AJ47"/>
<sequence>MLYTGVARVLHCYLLCYLSTWSLLLRPPVASVYYVEAHNQGAMPGQSPERRLRQAKSQPSFLCTFPRPFQDGGVTWMVQKGRHADGPKADKIGIQDHVTCYKQVRRLFIFQIRCLLLVLVRSKGVVGDVYER</sequence>
<keyword evidence="3" id="KW-1185">Reference proteome</keyword>
<protein>
    <recommendedName>
        <fullName evidence="4">Secreted protein</fullName>
    </recommendedName>
</protein>
<gene>
    <name evidence="2" type="ORF">BD289DRAFT_423835</name>
</gene>
<organism evidence="2 3">
    <name type="scientific">Coniella lustricola</name>
    <dbReference type="NCBI Taxonomy" id="2025994"/>
    <lineage>
        <taxon>Eukaryota</taxon>
        <taxon>Fungi</taxon>
        <taxon>Dikarya</taxon>
        <taxon>Ascomycota</taxon>
        <taxon>Pezizomycotina</taxon>
        <taxon>Sordariomycetes</taxon>
        <taxon>Sordariomycetidae</taxon>
        <taxon>Diaporthales</taxon>
        <taxon>Schizoparmaceae</taxon>
        <taxon>Coniella</taxon>
    </lineage>
</organism>
<evidence type="ECO:0000313" key="3">
    <source>
        <dbReference type="Proteomes" id="UP000241462"/>
    </source>
</evidence>
<feature type="chain" id="PRO_5015742071" description="Secreted protein" evidence="1">
    <location>
        <begin position="32"/>
        <end position="132"/>
    </location>
</feature>
<accession>A0A2T3AJ47</accession>
<evidence type="ECO:0000313" key="2">
    <source>
        <dbReference type="EMBL" id="PSS00550.1"/>
    </source>
</evidence>
<keyword evidence="1" id="KW-0732">Signal</keyword>
<dbReference type="AlphaFoldDB" id="A0A2T3AJ47"/>
<reference evidence="2 3" key="1">
    <citation type="journal article" date="2018" name="Mycol. Prog.">
        <title>Coniella lustricola, a new species from submerged detritus.</title>
        <authorList>
            <person name="Raudabaugh D.B."/>
            <person name="Iturriaga T."/>
            <person name="Carver A."/>
            <person name="Mondo S."/>
            <person name="Pangilinan J."/>
            <person name="Lipzen A."/>
            <person name="He G."/>
            <person name="Amirebrahimi M."/>
            <person name="Grigoriev I.V."/>
            <person name="Miller A.N."/>
        </authorList>
    </citation>
    <scope>NUCLEOTIDE SEQUENCE [LARGE SCALE GENOMIC DNA]</scope>
    <source>
        <strain evidence="2 3">B22-T-1</strain>
    </source>
</reference>
<name>A0A2T3AJ47_9PEZI</name>
<evidence type="ECO:0000256" key="1">
    <source>
        <dbReference type="SAM" id="SignalP"/>
    </source>
</evidence>
<evidence type="ECO:0008006" key="4">
    <source>
        <dbReference type="Google" id="ProtNLM"/>
    </source>
</evidence>
<dbReference type="EMBL" id="KZ678383">
    <property type="protein sequence ID" value="PSS00550.1"/>
    <property type="molecule type" value="Genomic_DNA"/>
</dbReference>